<comment type="caution">
    <text evidence="6">The sequence shown here is derived from an EMBL/GenBank/DDBJ whole genome shotgun (WGS) entry which is preliminary data.</text>
</comment>
<evidence type="ECO:0000256" key="1">
    <source>
        <dbReference type="ARBA" id="ARBA00022729"/>
    </source>
</evidence>
<keyword evidence="7" id="KW-1185">Reference proteome</keyword>
<dbReference type="InterPro" id="IPR019734">
    <property type="entry name" value="TPR_rpt"/>
</dbReference>
<dbReference type="Proteomes" id="UP001359886">
    <property type="component" value="Unassembled WGS sequence"/>
</dbReference>
<feature type="region of interest" description="Disordered" evidence="3">
    <location>
        <begin position="197"/>
        <end position="241"/>
    </location>
</feature>
<reference evidence="6 7" key="1">
    <citation type="submission" date="2024-02" db="EMBL/GenBank/DDBJ databases">
        <title>A novel Wenzhouxiangellaceae bacterium, isolated from coastal sediments.</title>
        <authorList>
            <person name="Du Z.-J."/>
            <person name="Ye Y.-Q."/>
            <person name="Zhang X.-Y."/>
        </authorList>
    </citation>
    <scope>NUCLEOTIDE SEQUENCE [LARGE SCALE GENOMIC DNA]</scope>
    <source>
        <strain evidence="6 7">CH-27</strain>
    </source>
</reference>
<evidence type="ECO:0000313" key="6">
    <source>
        <dbReference type="EMBL" id="MEJ8569625.1"/>
    </source>
</evidence>
<dbReference type="InterPro" id="IPR023155">
    <property type="entry name" value="Cyt_c-552/4"/>
</dbReference>
<dbReference type="Pfam" id="PF09699">
    <property type="entry name" value="Paired_CXXCH_1"/>
    <property type="match status" value="1"/>
</dbReference>
<dbReference type="SUPFAM" id="SSF48452">
    <property type="entry name" value="TPR-like"/>
    <property type="match status" value="1"/>
</dbReference>
<dbReference type="EMBL" id="JAZHOG010000016">
    <property type="protein sequence ID" value="MEJ8569625.1"/>
    <property type="molecule type" value="Genomic_DNA"/>
</dbReference>
<dbReference type="Pfam" id="PF13646">
    <property type="entry name" value="HEAT_2"/>
    <property type="match status" value="1"/>
</dbReference>
<feature type="compositionally biased region" description="Polar residues" evidence="3">
    <location>
        <begin position="225"/>
        <end position="238"/>
    </location>
</feature>
<dbReference type="PANTHER" id="PTHR35038">
    <property type="entry name" value="DISSIMILATORY SULFITE REDUCTASE SIRA"/>
    <property type="match status" value="1"/>
</dbReference>
<dbReference type="PROSITE" id="PS50005">
    <property type="entry name" value="TPR"/>
    <property type="match status" value="2"/>
</dbReference>
<dbReference type="Gene3D" id="1.10.1130.10">
    <property type="entry name" value="Flavocytochrome C3, Chain A"/>
    <property type="match status" value="2"/>
</dbReference>
<feature type="domain" description="Cytochrome c-552/4" evidence="5">
    <location>
        <begin position="152"/>
        <end position="192"/>
    </location>
</feature>
<organism evidence="6 7">
    <name type="scientific">Elongatibacter sediminis</name>
    <dbReference type="NCBI Taxonomy" id="3119006"/>
    <lineage>
        <taxon>Bacteria</taxon>
        <taxon>Pseudomonadati</taxon>
        <taxon>Pseudomonadota</taxon>
        <taxon>Gammaproteobacteria</taxon>
        <taxon>Chromatiales</taxon>
        <taxon>Wenzhouxiangellaceae</taxon>
        <taxon>Elongatibacter</taxon>
    </lineage>
</organism>
<dbReference type="InterPro" id="IPR011990">
    <property type="entry name" value="TPR-like_helical_dom_sf"/>
</dbReference>
<dbReference type="Pfam" id="PF14559">
    <property type="entry name" value="TPR_19"/>
    <property type="match status" value="1"/>
</dbReference>
<evidence type="ECO:0000256" key="3">
    <source>
        <dbReference type="SAM" id="MobiDB-lite"/>
    </source>
</evidence>
<feature type="domain" description="Doubled CXXCH motif" evidence="4">
    <location>
        <begin position="304"/>
        <end position="333"/>
    </location>
</feature>
<evidence type="ECO:0000313" key="7">
    <source>
        <dbReference type="Proteomes" id="UP001359886"/>
    </source>
</evidence>
<proteinExistence type="predicted"/>
<evidence type="ECO:0000259" key="4">
    <source>
        <dbReference type="Pfam" id="PF09699"/>
    </source>
</evidence>
<dbReference type="GO" id="GO:0016491">
    <property type="term" value="F:oxidoreductase activity"/>
    <property type="evidence" value="ECO:0007669"/>
    <property type="project" value="TreeGrafter"/>
</dbReference>
<dbReference type="Pfam" id="PF13181">
    <property type="entry name" value="TPR_8"/>
    <property type="match status" value="1"/>
</dbReference>
<feature type="compositionally biased region" description="Low complexity" evidence="3">
    <location>
        <begin position="208"/>
        <end position="221"/>
    </location>
</feature>
<dbReference type="Pfam" id="PF13435">
    <property type="entry name" value="Cytochrome_C554"/>
    <property type="match status" value="2"/>
</dbReference>
<feature type="domain" description="Cytochrome c-552/4" evidence="5">
    <location>
        <begin position="19"/>
        <end position="40"/>
    </location>
</feature>
<dbReference type="InterPro" id="IPR036280">
    <property type="entry name" value="Multihaem_cyt_sf"/>
</dbReference>
<name>A0AAW9RL81_9GAMM</name>
<evidence type="ECO:0000259" key="5">
    <source>
        <dbReference type="Pfam" id="PF13435"/>
    </source>
</evidence>
<dbReference type="Gene3D" id="1.25.10.10">
    <property type="entry name" value="Leucine-rich Repeat Variant"/>
    <property type="match status" value="1"/>
</dbReference>
<dbReference type="InterPro" id="IPR010177">
    <property type="entry name" value="Paired_CXXCH_1"/>
</dbReference>
<keyword evidence="2" id="KW-0802">TPR repeat</keyword>
<gene>
    <name evidence="6" type="ORF">V3330_18500</name>
</gene>
<evidence type="ECO:0000256" key="2">
    <source>
        <dbReference type="PROSITE-ProRule" id="PRU00339"/>
    </source>
</evidence>
<dbReference type="Gene3D" id="1.25.40.10">
    <property type="entry name" value="Tetratricopeptide repeat domain"/>
    <property type="match status" value="1"/>
</dbReference>
<sequence length="709" mass="76861">MNPNAVAGATDSGYVGSSACAGCHASEFQAWRESHHYQAMLPATDETVLGDFSGATFDHGGRTHRFFRDGDRFLVETDNADGEMQTFEIAYTFGFEPLQQYLIAFPGGRYQALSIAWDNRPESSGGQRWYHLYPNETIDHEDLLHWTGSFHNWNGRCAACHSTGLSKNFQTGDHTWSTSWAEINVACEACHGPGRAHRDWAAGERSQPDPGFANAPPGAGAWTRAPQQATASRSTAPDSTRPVEVCAGCHARRAEIAAPKPGANFHDLYQLSLLEDGLYYADGQIRDEVYVQGSFLQSRMYRAGVSCADCHDPHSGRTRAEGNPLCTRCHSADVFDQAEHHHHPVSGAGSRCVDCHMPATTYMGIDPRRDHGLRVPEPQLSIDHGIPNACNGCHEDRTAQWAASHLVQWFPGSKTRAPHAAALAAARANRHQALPALLSIAADPNASAIVRATALKESGRFPGPEVVAAARAGMQATDPLVRSAAVRALEALPPDHRYALLQPLIDDPSRSVRTDVAMQLADVSPAALPQPARGALENLRGEYLETLKYNADLPESQFNLGNFLARSGQAEAAERAYRQALRITPGYLPALLNLADLYRASGMDTVAAGLLNDALNQAPDHAPAHYALGLLHVRQGRLDAAVKSLARAAANDPGNPRYAYVHAVALYESGQSARALDVLRDALERHPDNAELRQALDAYTRADKGTSRD</sequence>
<dbReference type="PANTHER" id="PTHR35038:SF8">
    <property type="entry name" value="C-TYPE POLYHEME CYTOCHROME OMCC"/>
    <property type="match status" value="1"/>
</dbReference>
<dbReference type="RefSeq" id="WP_354696950.1">
    <property type="nucleotide sequence ID" value="NZ_JAZHOG010000016.1"/>
</dbReference>
<dbReference type="SUPFAM" id="SSF48695">
    <property type="entry name" value="Multiheme cytochromes"/>
    <property type="match status" value="1"/>
</dbReference>
<feature type="repeat" description="TPR" evidence="2">
    <location>
        <begin position="554"/>
        <end position="587"/>
    </location>
</feature>
<dbReference type="InterPro" id="IPR051829">
    <property type="entry name" value="Multiheme_Cytochr_ET"/>
</dbReference>
<keyword evidence="1" id="KW-0732">Signal</keyword>
<dbReference type="SMART" id="SM00028">
    <property type="entry name" value="TPR"/>
    <property type="match status" value="4"/>
</dbReference>
<protein>
    <submittedName>
        <fullName evidence="6">Tetratricopeptide repeat protein</fullName>
    </submittedName>
</protein>
<feature type="repeat" description="TPR" evidence="2">
    <location>
        <begin position="622"/>
        <end position="655"/>
    </location>
</feature>
<dbReference type="AlphaFoldDB" id="A0AAW9RL81"/>
<dbReference type="InterPro" id="IPR011989">
    <property type="entry name" value="ARM-like"/>
</dbReference>
<accession>A0AAW9RL81</accession>